<name>A0A7W5B090_9BACL</name>
<dbReference type="EMBL" id="JACHXK010000009">
    <property type="protein sequence ID" value="MBB3111968.1"/>
    <property type="molecule type" value="Genomic_DNA"/>
</dbReference>
<dbReference type="PANTHER" id="PTHR34107">
    <property type="entry name" value="SLL0198 PROTEIN-RELATED"/>
    <property type="match status" value="1"/>
</dbReference>
<evidence type="ECO:0000313" key="3">
    <source>
        <dbReference type="Proteomes" id="UP000570361"/>
    </source>
</evidence>
<sequence length="225" mass="26489">MHFENKISDISEVVQEQDDTLIDFDCDGFYEKEERWLDDTLREHSKTSYIHHWVEIWESRRFLRKVWLPREAFLLTQLSGYIGQFVEKEKIGKVYGPKHAICLKGGKDRLIPSITFVEENNPAELYSEFFLQGAGLLVGIPNLVVEIMPAGKRNYRWAQQKVGIYKRYGIQEIWVICPYDQDIEIYSKKENGYEMIELSRVLRTKICNFVVPDDIFKKGNILEGQ</sequence>
<dbReference type="SUPFAM" id="SSF52980">
    <property type="entry name" value="Restriction endonuclease-like"/>
    <property type="match status" value="1"/>
</dbReference>
<gene>
    <name evidence="2" type="ORF">FHS18_004036</name>
</gene>
<dbReference type="Gene3D" id="3.90.1570.10">
    <property type="entry name" value="tt1808, chain A"/>
    <property type="match status" value="1"/>
</dbReference>
<dbReference type="InterPro" id="IPR012296">
    <property type="entry name" value="Nuclease_put_TT1808"/>
</dbReference>
<proteinExistence type="predicted"/>
<dbReference type="InterPro" id="IPR011335">
    <property type="entry name" value="Restrct_endonuc-II-like"/>
</dbReference>
<protein>
    <recommendedName>
        <fullName evidence="1">Putative restriction endonuclease domain-containing protein</fullName>
    </recommendedName>
</protein>
<dbReference type="Proteomes" id="UP000570361">
    <property type="component" value="Unassembled WGS sequence"/>
</dbReference>
<reference evidence="2 3" key="1">
    <citation type="submission" date="2020-08" db="EMBL/GenBank/DDBJ databases">
        <title>Genomic Encyclopedia of Type Strains, Phase III (KMG-III): the genomes of soil and plant-associated and newly described type strains.</title>
        <authorList>
            <person name="Whitman W."/>
        </authorList>
    </citation>
    <scope>NUCLEOTIDE SEQUENCE [LARGE SCALE GENOMIC DNA]</scope>
    <source>
        <strain evidence="2 3">CECT 5862</strain>
    </source>
</reference>
<evidence type="ECO:0000313" key="2">
    <source>
        <dbReference type="EMBL" id="MBB3111968.1"/>
    </source>
</evidence>
<dbReference type="RefSeq" id="WP_183601810.1">
    <property type="nucleotide sequence ID" value="NZ_JACHXK010000009.1"/>
</dbReference>
<dbReference type="CDD" id="cd06260">
    <property type="entry name" value="DUF820-like"/>
    <property type="match status" value="1"/>
</dbReference>
<feature type="domain" description="Putative restriction endonuclease" evidence="1">
    <location>
        <begin position="76"/>
        <end position="198"/>
    </location>
</feature>
<dbReference type="PANTHER" id="PTHR34107:SF4">
    <property type="entry name" value="SLL1222 PROTEIN"/>
    <property type="match status" value="1"/>
</dbReference>
<organism evidence="2 3">
    <name type="scientific">Paenibacillus phyllosphaerae</name>
    <dbReference type="NCBI Taxonomy" id="274593"/>
    <lineage>
        <taxon>Bacteria</taxon>
        <taxon>Bacillati</taxon>
        <taxon>Bacillota</taxon>
        <taxon>Bacilli</taxon>
        <taxon>Bacillales</taxon>
        <taxon>Paenibacillaceae</taxon>
        <taxon>Paenibacillus</taxon>
    </lineage>
</organism>
<dbReference type="AlphaFoldDB" id="A0A7W5B090"/>
<comment type="caution">
    <text evidence="2">The sequence shown here is derived from an EMBL/GenBank/DDBJ whole genome shotgun (WGS) entry which is preliminary data.</text>
</comment>
<keyword evidence="3" id="KW-1185">Reference proteome</keyword>
<dbReference type="Pfam" id="PF05685">
    <property type="entry name" value="Uma2"/>
    <property type="match status" value="1"/>
</dbReference>
<accession>A0A7W5B090</accession>
<evidence type="ECO:0000259" key="1">
    <source>
        <dbReference type="Pfam" id="PF05685"/>
    </source>
</evidence>
<dbReference type="InterPro" id="IPR008538">
    <property type="entry name" value="Uma2"/>
</dbReference>